<evidence type="ECO:0000256" key="1">
    <source>
        <dbReference type="ARBA" id="ARBA00023015"/>
    </source>
</evidence>
<dbReference type="SUPFAM" id="SSF51206">
    <property type="entry name" value="cAMP-binding domain-like"/>
    <property type="match status" value="1"/>
</dbReference>
<keyword evidence="2" id="KW-0238">DNA-binding</keyword>
<dbReference type="InterPro" id="IPR018490">
    <property type="entry name" value="cNMP-bd_dom_sf"/>
</dbReference>
<proteinExistence type="predicted"/>
<organism evidence="5 6">
    <name type="scientific">Sphingosinicella rhizophila</name>
    <dbReference type="NCBI Taxonomy" id="3050082"/>
    <lineage>
        <taxon>Bacteria</taxon>
        <taxon>Pseudomonadati</taxon>
        <taxon>Pseudomonadota</taxon>
        <taxon>Alphaproteobacteria</taxon>
        <taxon>Sphingomonadales</taxon>
        <taxon>Sphingosinicellaceae</taxon>
        <taxon>Sphingosinicella</taxon>
    </lineage>
</organism>
<dbReference type="InterPro" id="IPR012318">
    <property type="entry name" value="HTH_CRP"/>
</dbReference>
<keyword evidence="3" id="KW-0804">Transcription</keyword>
<dbReference type="InterPro" id="IPR036388">
    <property type="entry name" value="WH-like_DNA-bd_sf"/>
</dbReference>
<dbReference type="InterPro" id="IPR050397">
    <property type="entry name" value="Env_Response_Regulators"/>
</dbReference>
<dbReference type="RefSeq" id="WP_315725756.1">
    <property type="nucleotide sequence ID" value="NZ_JAVUPU010000004.1"/>
</dbReference>
<dbReference type="InterPro" id="IPR036390">
    <property type="entry name" value="WH_DNA-bd_sf"/>
</dbReference>
<protein>
    <submittedName>
        <fullName evidence="5">Crp/Fnr family transcriptional regulator</fullName>
    </submittedName>
</protein>
<dbReference type="CDD" id="cd00038">
    <property type="entry name" value="CAP_ED"/>
    <property type="match status" value="1"/>
</dbReference>
<reference evidence="5 6" key="1">
    <citation type="submission" date="2023-05" db="EMBL/GenBank/DDBJ databases">
        <authorList>
            <person name="Guo Y."/>
        </authorList>
    </citation>
    <scope>NUCLEOTIDE SEQUENCE [LARGE SCALE GENOMIC DNA]</scope>
    <source>
        <strain evidence="5 6">GR2756</strain>
    </source>
</reference>
<evidence type="ECO:0000256" key="2">
    <source>
        <dbReference type="ARBA" id="ARBA00023125"/>
    </source>
</evidence>
<dbReference type="Pfam" id="PF00027">
    <property type="entry name" value="cNMP_binding"/>
    <property type="match status" value="1"/>
</dbReference>
<dbReference type="Proteomes" id="UP001259572">
    <property type="component" value="Unassembled WGS sequence"/>
</dbReference>
<name>A0ABU3Q6U5_9SPHN</name>
<sequence length="251" mass="27604">MMSAETLAPMVAKLARRSCLDEEARAHLLALPHSLRKIEARQHIVRQGDRARHSALLLDGFAYRHKIVGDGGRQIVSVHMKGDLVDLQNSFLNAADHNVQTLTDALVAFVPRDAIAALAAQNAQIGMALWIDTLVDGSIFREWIANVGRRDARMRTAHILCEFAVRLEAAGLSQGPSYGLPMTQEQLADVLGLTPIHVNRTLKGLERDGLIARDKRSLRITNRARLAAVGDFSDQYLHLEKQSVSLVAAAQ</sequence>
<keyword evidence="6" id="KW-1185">Reference proteome</keyword>
<evidence type="ECO:0000259" key="4">
    <source>
        <dbReference type="PROSITE" id="PS51063"/>
    </source>
</evidence>
<dbReference type="PROSITE" id="PS51063">
    <property type="entry name" value="HTH_CRP_2"/>
    <property type="match status" value="1"/>
</dbReference>
<dbReference type="InterPro" id="IPR014710">
    <property type="entry name" value="RmlC-like_jellyroll"/>
</dbReference>
<dbReference type="SUPFAM" id="SSF46785">
    <property type="entry name" value="Winged helix' DNA-binding domain"/>
    <property type="match status" value="1"/>
</dbReference>
<gene>
    <name evidence="5" type="ORF">RQX22_09135</name>
</gene>
<dbReference type="EMBL" id="JAVUPU010000004">
    <property type="protein sequence ID" value="MDT9599111.1"/>
    <property type="molecule type" value="Genomic_DNA"/>
</dbReference>
<dbReference type="Gene3D" id="1.10.10.10">
    <property type="entry name" value="Winged helix-like DNA-binding domain superfamily/Winged helix DNA-binding domain"/>
    <property type="match status" value="1"/>
</dbReference>
<accession>A0ABU3Q6U5</accession>
<dbReference type="InterPro" id="IPR000595">
    <property type="entry name" value="cNMP-bd_dom"/>
</dbReference>
<dbReference type="SMART" id="SM00419">
    <property type="entry name" value="HTH_CRP"/>
    <property type="match status" value="1"/>
</dbReference>
<evidence type="ECO:0000313" key="6">
    <source>
        <dbReference type="Proteomes" id="UP001259572"/>
    </source>
</evidence>
<dbReference type="Gene3D" id="2.60.120.10">
    <property type="entry name" value="Jelly Rolls"/>
    <property type="match status" value="1"/>
</dbReference>
<evidence type="ECO:0000313" key="5">
    <source>
        <dbReference type="EMBL" id="MDT9599111.1"/>
    </source>
</evidence>
<evidence type="ECO:0000256" key="3">
    <source>
        <dbReference type="ARBA" id="ARBA00023163"/>
    </source>
</evidence>
<comment type="caution">
    <text evidence="5">The sequence shown here is derived from an EMBL/GenBank/DDBJ whole genome shotgun (WGS) entry which is preliminary data.</text>
</comment>
<dbReference type="PANTHER" id="PTHR24567:SF68">
    <property type="entry name" value="DNA-BINDING TRANSCRIPTIONAL DUAL REGULATOR CRP"/>
    <property type="match status" value="1"/>
</dbReference>
<dbReference type="Pfam" id="PF13545">
    <property type="entry name" value="HTH_Crp_2"/>
    <property type="match status" value="1"/>
</dbReference>
<keyword evidence="1" id="KW-0805">Transcription regulation</keyword>
<dbReference type="PANTHER" id="PTHR24567">
    <property type="entry name" value="CRP FAMILY TRANSCRIPTIONAL REGULATORY PROTEIN"/>
    <property type="match status" value="1"/>
</dbReference>
<feature type="domain" description="HTH crp-type" evidence="4">
    <location>
        <begin position="150"/>
        <end position="224"/>
    </location>
</feature>